<dbReference type="NCBIfam" id="TIGR00243">
    <property type="entry name" value="Dxr"/>
    <property type="match status" value="1"/>
</dbReference>
<dbReference type="InterPro" id="IPR013644">
    <property type="entry name" value="DXP_reductoisomerase_C"/>
</dbReference>
<dbReference type="InterPro" id="IPR036169">
    <property type="entry name" value="DXPR_C_sf"/>
</dbReference>
<dbReference type="InParanoid" id="B8E2X6"/>
<dbReference type="FunCoup" id="B8E2X6">
    <property type="interactions" value="398"/>
</dbReference>
<dbReference type="InterPro" id="IPR036291">
    <property type="entry name" value="NAD(P)-bd_dom_sf"/>
</dbReference>
<feature type="binding site" evidence="9">
    <location>
        <position position="210"/>
    </location>
    <ligand>
        <name>1-deoxy-D-xylulose 5-phosphate</name>
        <dbReference type="ChEBI" id="CHEBI:57792"/>
    </ligand>
</feature>
<feature type="binding site" evidence="9">
    <location>
        <position position="204"/>
    </location>
    <ligand>
        <name>1-deoxy-D-xylulose 5-phosphate</name>
        <dbReference type="ChEBI" id="CHEBI:57792"/>
    </ligand>
</feature>
<name>B8E2X6_DICTD</name>
<dbReference type="Gene3D" id="1.10.1740.10">
    <property type="match status" value="1"/>
</dbReference>
<feature type="domain" description="DXP reductoisomerase C-terminal" evidence="12">
    <location>
        <begin position="253"/>
        <end position="369"/>
    </location>
</feature>
<comment type="cofactor">
    <cofactor evidence="9">
        <name>Mg(2+)</name>
        <dbReference type="ChEBI" id="CHEBI:18420"/>
    </cofactor>
    <cofactor evidence="9">
        <name>Mn(2+)</name>
        <dbReference type="ChEBI" id="CHEBI:29035"/>
    </cofactor>
</comment>
<sequence>MRKRIIIFGATGSIGTQTLEIIDKNKDKFELIGVASKGNVDKLKAIAEKFKVPYVALFDNKPFSLSYNAKTFYGKEGLEQLANLDSDLVIMSISGIEAVYPLKISIERGANIAIATKEIVVACGDLIKKWLKKSKSKLIPIDSEHSALFQLINSFRKKNIEKIILTASGGPFWNKSREEMEKTKLEEVLKHPTWKMGYKTTIDSANLVNKGLEVIEAHFFFNFDYNSIKVMIHPQSIVHGMIELVDGSIIAQMAYPDMRIPIQYALFYPQRPKIKWSPFDLKNQKLEFYDVDYDKFPALQLAYEVGKKGGVYPAIFAISDEVLVELFIKGIINFKDIVSFIKYALESWKEFKEIENLEQIEYIKNWIKNLIKQKVGYNL</sequence>
<feature type="binding site" evidence="9">
    <location>
        <position position="197"/>
    </location>
    <ligand>
        <name>NADPH</name>
        <dbReference type="ChEBI" id="CHEBI:57783"/>
    </ligand>
</feature>
<dbReference type="GO" id="GO:0030604">
    <property type="term" value="F:1-deoxy-D-xylulose-5-phosphate reductoisomerase activity"/>
    <property type="evidence" value="ECO:0000318"/>
    <property type="project" value="GO_Central"/>
</dbReference>
<dbReference type="EnsemblBacteria" id="ACK42476">
    <property type="protein sequence ID" value="ACK42476"/>
    <property type="gene ID" value="Dtur_1197"/>
</dbReference>
<comment type="caution">
    <text evidence="9">Lacks conserved residue(s) required for the propagation of feature annotation.</text>
</comment>
<feature type="binding site" evidence="9">
    <location>
        <position position="118"/>
    </location>
    <ligand>
        <name>NADPH</name>
        <dbReference type="ChEBI" id="CHEBI:57783"/>
    </ligand>
</feature>
<feature type="binding site" evidence="9">
    <location>
        <position position="209"/>
    </location>
    <ligand>
        <name>1-deoxy-D-xylulose 5-phosphate</name>
        <dbReference type="ChEBI" id="CHEBI:57792"/>
    </ligand>
</feature>
<evidence type="ECO:0000256" key="9">
    <source>
        <dbReference type="HAMAP-Rule" id="MF_00183"/>
    </source>
</evidence>
<keyword evidence="6 9" id="KW-0464">Manganese</keyword>
<keyword evidence="4 9" id="KW-0521">NADP</keyword>
<accession>B8E2X6</accession>
<evidence type="ECO:0000256" key="7">
    <source>
        <dbReference type="ARBA" id="ARBA00023229"/>
    </source>
</evidence>
<evidence type="ECO:0000313" key="14">
    <source>
        <dbReference type="Proteomes" id="UP000007719"/>
    </source>
</evidence>
<dbReference type="InterPro" id="IPR003821">
    <property type="entry name" value="DXP_reductoisomerase"/>
</dbReference>
<dbReference type="EC" id="1.1.1.267" evidence="9"/>
<feature type="binding site" evidence="9">
    <location>
        <position position="168"/>
    </location>
    <ligand>
        <name>1-deoxy-D-xylulose 5-phosphate</name>
        <dbReference type="ChEBI" id="CHEBI:57792"/>
    </ligand>
</feature>
<dbReference type="Gene3D" id="3.40.50.720">
    <property type="entry name" value="NAD(P)-binding Rossmann-like Domain"/>
    <property type="match status" value="1"/>
</dbReference>
<dbReference type="Pfam" id="PF08436">
    <property type="entry name" value="DXP_redisom_C"/>
    <property type="match status" value="1"/>
</dbReference>
<evidence type="ECO:0000256" key="4">
    <source>
        <dbReference type="ARBA" id="ARBA00022857"/>
    </source>
</evidence>
<comment type="function">
    <text evidence="9">Catalyzes the NADPH-dependent rearrangement and reduction of 1-deoxy-D-xylulose-5-phosphate (DXP) to 2-C-methyl-D-erythritol 4-phosphate (MEP).</text>
</comment>
<keyword evidence="14" id="KW-1185">Reference proteome</keyword>
<dbReference type="SUPFAM" id="SSF55347">
    <property type="entry name" value="Glyceraldehyde-3-phosphate dehydrogenase-like, C-terminal domain"/>
    <property type="match status" value="1"/>
</dbReference>
<dbReference type="AlphaFoldDB" id="B8E2X6"/>
<dbReference type="SUPFAM" id="SSF51735">
    <property type="entry name" value="NAD(P)-binding Rossmann-fold domains"/>
    <property type="match status" value="1"/>
</dbReference>
<dbReference type="SUPFAM" id="SSF69055">
    <property type="entry name" value="1-deoxy-D-xylulose-5-phosphate reductoisomerase, C-terminal domain"/>
    <property type="match status" value="1"/>
</dbReference>
<dbReference type="Pfam" id="PF02670">
    <property type="entry name" value="DXP_reductoisom"/>
    <property type="match status" value="1"/>
</dbReference>
<feature type="binding site" evidence="9">
    <location>
        <position position="12"/>
    </location>
    <ligand>
        <name>NADPH</name>
        <dbReference type="ChEBI" id="CHEBI:57783"/>
    </ligand>
</feature>
<dbReference type="OrthoDB" id="9806546at2"/>
<evidence type="ECO:0000256" key="2">
    <source>
        <dbReference type="ARBA" id="ARBA00006825"/>
    </source>
</evidence>
<dbReference type="GO" id="GO:0070402">
    <property type="term" value="F:NADPH binding"/>
    <property type="evidence" value="ECO:0000318"/>
    <property type="project" value="GO_Central"/>
</dbReference>
<dbReference type="Proteomes" id="UP000007719">
    <property type="component" value="Chromosome"/>
</dbReference>
<feature type="binding site" evidence="9">
    <location>
        <position position="191"/>
    </location>
    <ligand>
        <name>1-deoxy-D-xylulose 5-phosphate</name>
        <dbReference type="ChEBI" id="CHEBI:57792"/>
    </ligand>
</feature>
<keyword evidence="5 9" id="KW-0560">Oxidoreductase</keyword>
<feature type="binding site" evidence="9">
    <location>
        <position position="13"/>
    </location>
    <ligand>
        <name>NADPH</name>
        <dbReference type="ChEBI" id="CHEBI:57783"/>
    </ligand>
</feature>
<evidence type="ECO:0000259" key="11">
    <source>
        <dbReference type="Pfam" id="PF08436"/>
    </source>
</evidence>
<keyword evidence="7 9" id="KW-0414">Isoprene biosynthesis</keyword>
<dbReference type="PATRIC" id="fig|515635.4.peg.1234"/>
<dbReference type="GO" id="GO:0051484">
    <property type="term" value="P:isopentenyl diphosphate biosynthetic process, methylerythritol 4-phosphate pathway involved in terpenoid biosynthetic process"/>
    <property type="evidence" value="ECO:0000318"/>
    <property type="project" value="GO_Central"/>
</dbReference>
<feature type="binding site" evidence="9">
    <location>
        <position position="144"/>
    </location>
    <ligand>
        <name>Mn(2+)</name>
        <dbReference type="ChEBI" id="CHEBI:29035"/>
    </ligand>
</feature>
<feature type="binding site" evidence="9">
    <location>
        <position position="143"/>
    </location>
    <ligand>
        <name>1-deoxy-D-xylulose 5-phosphate</name>
        <dbReference type="ChEBI" id="CHEBI:57792"/>
    </ligand>
</feature>
<protein>
    <recommendedName>
        <fullName evidence="9">1-deoxy-D-xylulose 5-phosphate reductoisomerase</fullName>
        <shortName evidence="9">DXP reductoisomerase</shortName>
        <ecNumber evidence="9">1.1.1.267</ecNumber>
    </recommendedName>
    <alternativeName>
        <fullName evidence="9">1-deoxyxylulose-5-phosphate reductoisomerase</fullName>
    </alternativeName>
    <alternativeName>
        <fullName evidence="9">2-C-methyl-D-erythritol 4-phosphate synthase</fullName>
    </alternativeName>
</protein>
<evidence type="ECO:0000256" key="3">
    <source>
        <dbReference type="ARBA" id="ARBA00022723"/>
    </source>
</evidence>
<comment type="pathway">
    <text evidence="1 9">Isoprenoid biosynthesis; isopentenyl diphosphate biosynthesis via DXP pathway; isopentenyl diphosphate from 1-deoxy-D-xylulose 5-phosphate: step 1/6.</text>
</comment>
<feature type="domain" description="1-deoxy-D-xylulose 5-phosphate reductoisomerase N-terminal" evidence="10">
    <location>
        <begin position="5"/>
        <end position="124"/>
    </location>
</feature>
<reference evidence="14" key="1">
    <citation type="journal article" date="2016" name="Front. Microbiol.">
        <title>The complete genome sequence of hyperthermophile Dictyoglomus turgidum DSM 6724 reveals a specialized carbohydrate fermentor.</title>
        <authorList>
            <person name="Brumm P.J."/>
            <person name="Gowda K."/>
            <person name="Robb F.T."/>
            <person name="Mead D.A."/>
        </authorList>
    </citation>
    <scope>NUCLEOTIDE SEQUENCE [LARGE SCALE GENOMIC DNA]</scope>
    <source>
        <strain evidence="14">DSM 6724 / Z-1310</strain>
    </source>
</reference>
<evidence type="ECO:0000313" key="13">
    <source>
        <dbReference type="EMBL" id="ACK42476.1"/>
    </source>
</evidence>
<proteinExistence type="inferred from homology"/>
<feature type="binding site" evidence="9">
    <location>
        <position position="117"/>
    </location>
    <ligand>
        <name>1-deoxy-D-xylulose 5-phosphate</name>
        <dbReference type="ChEBI" id="CHEBI:57792"/>
    </ligand>
</feature>
<dbReference type="KEGG" id="dtu:Dtur_1197"/>
<feature type="binding site" evidence="9">
    <location>
        <position position="144"/>
    </location>
    <ligand>
        <name>1-deoxy-D-xylulose 5-phosphate</name>
        <dbReference type="ChEBI" id="CHEBI:57792"/>
    </ligand>
</feature>
<feature type="binding site" evidence="9">
    <location>
        <position position="11"/>
    </location>
    <ligand>
        <name>NADPH</name>
        <dbReference type="ChEBI" id="CHEBI:57783"/>
    </ligand>
</feature>
<evidence type="ECO:0000256" key="8">
    <source>
        <dbReference type="ARBA" id="ARBA00048543"/>
    </source>
</evidence>
<dbReference type="Pfam" id="PF13288">
    <property type="entry name" value="DXPR_C"/>
    <property type="match status" value="1"/>
</dbReference>
<evidence type="ECO:0000259" key="12">
    <source>
        <dbReference type="Pfam" id="PF13288"/>
    </source>
</evidence>
<dbReference type="PIRSF" id="PIRSF006205">
    <property type="entry name" value="Dxp_reductismrs"/>
    <property type="match status" value="1"/>
</dbReference>
<organism evidence="13 14">
    <name type="scientific">Dictyoglomus turgidum (strain DSM 6724 / Z-1310)</name>
    <dbReference type="NCBI Taxonomy" id="515635"/>
    <lineage>
        <taxon>Bacteria</taxon>
        <taxon>Pseudomonadati</taxon>
        <taxon>Dictyoglomota</taxon>
        <taxon>Dictyoglomia</taxon>
        <taxon>Dictyoglomales</taxon>
        <taxon>Dictyoglomaceae</taxon>
        <taxon>Dictyoglomus</taxon>
    </lineage>
</organism>
<feature type="binding site" evidence="9">
    <location>
        <position position="39"/>
    </location>
    <ligand>
        <name>NADPH</name>
        <dbReference type="ChEBI" id="CHEBI:57783"/>
    </ligand>
</feature>
<dbReference type="eggNOG" id="COG0743">
    <property type="taxonomic scope" value="Bacteria"/>
</dbReference>
<dbReference type="HAMAP" id="MF_00183">
    <property type="entry name" value="DXP_reductoisom"/>
    <property type="match status" value="1"/>
</dbReference>
<gene>
    <name evidence="9" type="primary">dxr</name>
    <name evidence="13" type="ordered locus">Dtur_1197</name>
</gene>
<dbReference type="STRING" id="515635.Dtur_1197"/>
<comment type="similarity">
    <text evidence="2 9">Belongs to the DXR family.</text>
</comment>
<keyword evidence="3 9" id="KW-0479">Metal-binding</keyword>
<dbReference type="UniPathway" id="UPA00056">
    <property type="reaction ID" value="UER00092"/>
</dbReference>
<dbReference type="HOGENOM" id="CLU_035714_4_0_0"/>
<evidence type="ECO:0000256" key="1">
    <source>
        <dbReference type="ARBA" id="ARBA00005094"/>
    </source>
</evidence>
<dbReference type="RefSeq" id="WP_012583558.1">
    <property type="nucleotide sequence ID" value="NC_011661.1"/>
</dbReference>
<keyword evidence="9" id="KW-0460">Magnesium</keyword>
<feature type="domain" description="1-deoxy-D-xylulose 5-phosphate reductoisomerase C-terminal" evidence="11">
    <location>
        <begin position="138"/>
        <end position="221"/>
    </location>
</feature>
<feature type="binding site" evidence="9">
    <location>
        <position position="213"/>
    </location>
    <ligand>
        <name>1-deoxy-D-xylulose 5-phosphate</name>
        <dbReference type="ChEBI" id="CHEBI:57792"/>
    </ligand>
</feature>
<dbReference type="PANTHER" id="PTHR30525:SF0">
    <property type="entry name" value="1-DEOXY-D-XYLULOSE 5-PHOSPHATE REDUCTOISOMERASE, CHLOROPLASTIC"/>
    <property type="match status" value="1"/>
</dbReference>
<dbReference type="InterPro" id="IPR026877">
    <property type="entry name" value="DXPR_C"/>
</dbReference>
<comment type="catalytic activity">
    <reaction evidence="8">
        <text>2-C-methyl-D-erythritol 4-phosphate + NADP(+) = 1-deoxy-D-xylulose 5-phosphate + NADPH + H(+)</text>
        <dbReference type="Rhea" id="RHEA:13717"/>
        <dbReference type="ChEBI" id="CHEBI:15378"/>
        <dbReference type="ChEBI" id="CHEBI:57783"/>
        <dbReference type="ChEBI" id="CHEBI:57792"/>
        <dbReference type="ChEBI" id="CHEBI:58262"/>
        <dbReference type="ChEBI" id="CHEBI:58349"/>
        <dbReference type="EC" id="1.1.1.267"/>
    </reaction>
    <physiologicalReaction direction="right-to-left" evidence="8">
        <dbReference type="Rhea" id="RHEA:13719"/>
    </physiologicalReaction>
</comment>
<feature type="binding site" evidence="9">
    <location>
        <position position="14"/>
    </location>
    <ligand>
        <name>NADPH</name>
        <dbReference type="ChEBI" id="CHEBI:57783"/>
    </ligand>
</feature>
<dbReference type="GO" id="GO:0030145">
    <property type="term" value="F:manganese ion binding"/>
    <property type="evidence" value="ECO:0000318"/>
    <property type="project" value="GO_Central"/>
</dbReference>
<dbReference type="PANTHER" id="PTHR30525">
    <property type="entry name" value="1-DEOXY-D-XYLULOSE 5-PHOSPHATE REDUCTOISOMERASE"/>
    <property type="match status" value="1"/>
</dbReference>
<evidence type="ECO:0000256" key="5">
    <source>
        <dbReference type="ARBA" id="ARBA00023002"/>
    </source>
</evidence>
<evidence type="ECO:0000259" key="10">
    <source>
        <dbReference type="Pfam" id="PF02670"/>
    </source>
</evidence>
<dbReference type="EMBL" id="CP001251">
    <property type="protein sequence ID" value="ACK42476.1"/>
    <property type="molecule type" value="Genomic_DNA"/>
</dbReference>
<dbReference type="FunFam" id="3.40.50.720:FF:000045">
    <property type="entry name" value="1-deoxy-D-xylulose 5-phosphate reductoisomerase"/>
    <property type="match status" value="1"/>
</dbReference>
<feature type="binding site" evidence="9">
    <location>
        <position position="142"/>
    </location>
    <ligand>
        <name>Mn(2+)</name>
        <dbReference type="ChEBI" id="CHEBI:29035"/>
    </ligand>
</feature>
<evidence type="ECO:0000256" key="6">
    <source>
        <dbReference type="ARBA" id="ARBA00023211"/>
    </source>
</evidence>
<dbReference type="InterPro" id="IPR013512">
    <property type="entry name" value="DXP_reductoisomerase_N"/>
</dbReference>
<feature type="binding site" evidence="9">
    <location>
        <position position="213"/>
    </location>
    <ligand>
        <name>Mn(2+)</name>
        <dbReference type="ChEBI" id="CHEBI:29035"/>
    </ligand>
</feature>